<dbReference type="AlphaFoldDB" id="A0A515EQG2"/>
<accession>A0A515EQG2</accession>
<protein>
    <submittedName>
        <fullName evidence="2">Uncharacterized protein</fullName>
    </submittedName>
</protein>
<dbReference type="EMBL" id="CP036282">
    <property type="protein sequence ID" value="QDL54918.1"/>
    <property type="molecule type" value="Genomic_DNA"/>
</dbReference>
<reference evidence="3" key="1">
    <citation type="submission" date="2019-02" db="EMBL/GenBank/DDBJ databases">
        <title>Complete genome sequence of Rhodoferax sp. Gr-4.</title>
        <authorList>
            <person name="Jin L."/>
        </authorList>
    </citation>
    <scope>NUCLEOTIDE SEQUENCE [LARGE SCALE GENOMIC DNA]</scope>
    <source>
        <strain evidence="3">Gr-4</strain>
    </source>
</reference>
<feature type="compositionally biased region" description="Basic and acidic residues" evidence="1">
    <location>
        <begin position="18"/>
        <end position="30"/>
    </location>
</feature>
<evidence type="ECO:0000313" key="3">
    <source>
        <dbReference type="Proteomes" id="UP000317365"/>
    </source>
</evidence>
<dbReference type="KEGG" id="rhg:EXZ61_12510"/>
<reference evidence="3" key="2">
    <citation type="journal article" date="2020" name="Int. J. Syst. Evol. Microbiol.">
        <title>Genomic insights into a novel species Rhodoferax aquaticus sp. nov., isolated from freshwater.</title>
        <authorList>
            <person name="Li T."/>
            <person name="Zhuo Y."/>
            <person name="Jin C.Z."/>
            <person name="Wu X."/>
            <person name="Ko S.R."/>
            <person name="Jin F.J."/>
            <person name="Ahn C.Y."/>
            <person name="Oh H.M."/>
            <person name="Lee H.G."/>
            <person name="Jin L."/>
        </authorList>
    </citation>
    <scope>NUCLEOTIDE SEQUENCE [LARGE SCALE GENOMIC DNA]</scope>
    <source>
        <strain evidence="3">Gr-4</strain>
    </source>
</reference>
<keyword evidence="3" id="KW-1185">Reference proteome</keyword>
<feature type="region of interest" description="Disordered" evidence="1">
    <location>
        <begin position="1"/>
        <end position="37"/>
    </location>
</feature>
<proteinExistence type="predicted"/>
<gene>
    <name evidence="2" type="ORF">EXZ61_12510</name>
</gene>
<evidence type="ECO:0000256" key="1">
    <source>
        <dbReference type="SAM" id="MobiDB-lite"/>
    </source>
</evidence>
<evidence type="ECO:0000313" key="2">
    <source>
        <dbReference type="EMBL" id="QDL54918.1"/>
    </source>
</evidence>
<organism evidence="2 3">
    <name type="scientific">Rhodoferax aquaticus</name>
    <dbReference type="NCBI Taxonomy" id="2527691"/>
    <lineage>
        <taxon>Bacteria</taxon>
        <taxon>Pseudomonadati</taxon>
        <taxon>Pseudomonadota</taxon>
        <taxon>Betaproteobacteria</taxon>
        <taxon>Burkholderiales</taxon>
        <taxon>Comamonadaceae</taxon>
        <taxon>Rhodoferax</taxon>
    </lineage>
</organism>
<dbReference type="Proteomes" id="UP000317365">
    <property type="component" value="Chromosome"/>
</dbReference>
<dbReference type="RefSeq" id="WP_142812078.1">
    <property type="nucleotide sequence ID" value="NZ_CP036282.1"/>
</dbReference>
<name>A0A515EQG2_9BURK</name>
<sequence length="132" mass="14221">MPTITASYARPTPQAMMDKARLEQAKRDADQAEATAQNLRAQADAAEMDAQKNHDQVRDLSSRIRRADATYSAPSGKPSEVPQKTQNFLEDMYTATSAKFAASGNPLKADALSSPVVNNQGQATGRIVNLKA</sequence>